<feature type="region of interest" description="Disordered" evidence="4">
    <location>
        <begin position="1"/>
        <end position="66"/>
    </location>
</feature>
<evidence type="ECO:0000256" key="3">
    <source>
        <dbReference type="ARBA" id="ARBA00022917"/>
    </source>
</evidence>
<keyword evidence="1" id="KW-0963">Cytoplasm</keyword>
<evidence type="ECO:0000313" key="6">
    <source>
        <dbReference type="EMBL" id="JAQ03462.1"/>
    </source>
</evidence>
<dbReference type="InterPro" id="IPR013906">
    <property type="entry name" value="eIF3j"/>
</dbReference>
<feature type="compositionally biased region" description="Basic and acidic residues" evidence="4">
    <location>
        <begin position="16"/>
        <end position="26"/>
    </location>
</feature>
<keyword evidence="3" id="KW-0648">Protein biosynthesis</keyword>
<proteinExistence type="predicted"/>
<dbReference type="PANTHER" id="PTHR21681:SF0">
    <property type="entry name" value="EUKARYOTIC TRANSLATION INITIATION FACTOR 3 SUBUNIT J"/>
    <property type="match status" value="1"/>
</dbReference>
<protein>
    <submittedName>
        <fullName evidence="6">Eukaryotic translation initiation factor 3 subunit J</fullName>
    </submittedName>
</protein>
<dbReference type="GO" id="GO:0005852">
    <property type="term" value="C:eukaryotic translation initiation factor 3 complex"/>
    <property type="evidence" value="ECO:0007669"/>
    <property type="project" value="InterPro"/>
</dbReference>
<dbReference type="PANTHER" id="PTHR21681">
    <property type="entry name" value="EUKARYOTIC TRANSLATION INITIATION FACTOR 3 SUBUNIT J"/>
    <property type="match status" value="1"/>
</dbReference>
<keyword evidence="2 6" id="KW-0396">Initiation factor</keyword>
<evidence type="ECO:0000256" key="2">
    <source>
        <dbReference type="ARBA" id="ARBA00022540"/>
    </source>
</evidence>
<dbReference type="EMBL" id="GDHC01015167">
    <property type="protein sequence ID" value="JAQ03462.1"/>
    <property type="molecule type" value="Transcribed_RNA"/>
</dbReference>
<evidence type="ECO:0000313" key="5">
    <source>
        <dbReference type="EMBL" id="JAQ01529.1"/>
    </source>
</evidence>
<organism evidence="6">
    <name type="scientific">Lygus hesperus</name>
    <name type="common">Western plant bug</name>
    <dbReference type="NCBI Taxonomy" id="30085"/>
    <lineage>
        <taxon>Eukaryota</taxon>
        <taxon>Metazoa</taxon>
        <taxon>Ecdysozoa</taxon>
        <taxon>Arthropoda</taxon>
        <taxon>Hexapoda</taxon>
        <taxon>Insecta</taxon>
        <taxon>Pterygota</taxon>
        <taxon>Neoptera</taxon>
        <taxon>Paraneoptera</taxon>
        <taxon>Hemiptera</taxon>
        <taxon>Heteroptera</taxon>
        <taxon>Panheteroptera</taxon>
        <taxon>Cimicomorpha</taxon>
        <taxon>Miridae</taxon>
        <taxon>Mirini</taxon>
        <taxon>Lygus</taxon>
    </lineage>
</organism>
<gene>
    <name evidence="6" type="primary">CPIJ004899_3</name>
    <name evidence="5" type="synonym">CPIJ004899_4</name>
    <name evidence="6" type="ORF">g.70403</name>
    <name evidence="5" type="ORF">g.70404</name>
</gene>
<dbReference type="EMBL" id="GDHC01017100">
    <property type="protein sequence ID" value="JAQ01529.1"/>
    <property type="molecule type" value="Transcribed_RNA"/>
</dbReference>
<accession>A0A146L8M1</accession>
<dbReference type="AlphaFoldDB" id="A0A146L8M1"/>
<name>A0A146L8M1_LYGHE</name>
<evidence type="ECO:0000256" key="4">
    <source>
        <dbReference type="SAM" id="MobiDB-lite"/>
    </source>
</evidence>
<dbReference type="Pfam" id="PF08597">
    <property type="entry name" value="eIF3_subunit"/>
    <property type="match status" value="1"/>
</dbReference>
<sequence>MDSWGTEPLTSSRMKMPVDTKSKWEGEDADEDVVDSWDQEEEEDEDGNISPPPILAKDSAPSKKNIKKIGDKIEEKEKRRKLLQTGLNYDEMDKEMTAEEKLAEKLKHQKLQEESDLTLAKEVFGVLGTSGLESKEDFDKLKEEILKVVADCSKNTNYVTFTEDMVHSLCIHLSSTDIKKIHTWLGNLHIEKSKLEKGDKSKKSKAKGKAKLKLEGDNDYTTEYTNYAEDFDDFI</sequence>
<dbReference type="Gene3D" id="1.10.246.60">
    <property type="entry name" value="Eukaryotic translation initiation factor 3 like domains"/>
    <property type="match status" value="1"/>
</dbReference>
<reference evidence="6" key="1">
    <citation type="journal article" date="2016" name="Gigascience">
        <title>De novo construction of an expanded transcriptome assembly for the western tarnished plant bug, Lygus hesperus.</title>
        <authorList>
            <person name="Tassone E.E."/>
            <person name="Geib S.M."/>
            <person name="Hall B."/>
            <person name="Fabrick J.A."/>
            <person name="Brent C.S."/>
            <person name="Hull J.J."/>
        </authorList>
    </citation>
    <scope>NUCLEOTIDE SEQUENCE</scope>
</reference>
<dbReference type="InterPro" id="IPR023194">
    <property type="entry name" value="eIF3-like_dom_sf"/>
</dbReference>
<dbReference type="GO" id="GO:0003743">
    <property type="term" value="F:translation initiation factor activity"/>
    <property type="evidence" value="ECO:0007669"/>
    <property type="project" value="UniProtKB-KW"/>
</dbReference>
<evidence type="ECO:0000256" key="1">
    <source>
        <dbReference type="ARBA" id="ARBA00022490"/>
    </source>
</evidence>
<feature type="compositionally biased region" description="Acidic residues" evidence="4">
    <location>
        <begin position="27"/>
        <end position="47"/>
    </location>
</feature>